<protein>
    <submittedName>
        <fullName evidence="1">MarR family transcriptional regulator</fullName>
    </submittedName>
</protein>
<dbReference type="InterPro" id="IPR036390">
    <property type="entry name" value="WH_DNA-bd_sf"/>
</dbReference>
<evidence type="ECO:0000313" key="2">
    <source>
        <dbReference type="Proteomes" id="UP000434101"/>
    </source>
</evidence>
<proteinExistence type="predicted"/>
<dbReference type="Gene3D" id="1.10.10.10">
    <property type="entry name" value="Winged helix-like DNA-binding domain superfamily/Winged helix DNA-binding domain"/>
    <property type="match status" value="1"/>
</dbReference>
<evidence type="ECO:0000313" key="1">
    <source>
        <dbReference type="EMBL" id="MXV62810.1"/>
    </source>
</evidence>
<accession>A0A6B0VMK3</accession>
<comment type="caution">
    <text evidence="1">The sequence shown here is derived from an EMBL/GenBank/DDBJ whole genome shotgun (WGS) entry which is preliminary data.</text>
</comment>
<sequence>MTQADDRILETLTDSGLTLSPRVLSVNTDYSRHYLSTRLGKLADAGLVDRVDEGLYRITDHGHAYLEGDLLASDLEKEE</sequence>
<gene>
    <name evidence="1" type="ORF">GS429_12185</name>
</gene>
<dbReference type="RefSeq" id="WP_160065630.1">
    <property type="nucleotide sequence ID" value="NZ_WUYX01000038.1"/>
</dbReference>
<keyword evidence="2" id="KW-1185">Reference proteome</keyword>
<dbReference type="EMBL" id="WUYX01000038">
    <property type="protein sequence ID" value="MXV62810.1"/>
    <property type="molecule type" value="Genomic_DNA"/>
</dbReference>
<dbReference type="Proteomes" id="UP000434101">
    <property type="component" value="Unassembled WGS sequence"/>
</dbReference>
<dbReference type="OrthoDB" id="162569at2157"/>
<dbReference type="SUPFAM" id="SSF46785">
    <property type="entry name" value="Winged helix' DNA-binding domain"/>
    <property type="match status" value="1"/>
</dbReference>
<dbReference type="AlphaFoldDB" id="A0A6B0VMK3"/>
<reference evidence="1 2" key="1">
    <citation type="submission" date="2020-01" db="EMBL/GenBank/DDBJ databases">
        <title>Natronorubrum sp. JWXQ-INN 674 isolated from Inner Mongolia Autonomous Region of China.</title>
        <authorList>
            <person name="Xue Q."/>
        </authorList>
    </citation>
    <scope>NUCLEOTIDE SEQUENCE [LARGE SCALE GENOMIC DNA]</scope>
    <source>
        <strain evidence="1 2">JWXQ-INN-674</strain>
    </source>
</reference>
<organism evidence="1 2">
    <name type="scientific">Natronorubrum halalkaliphilum</name>
    <dbReference type="NCBI Taxonomy" id="2691917"/>
    <lineage>
        <taxon>Archaea</taxon>
        <taxon>Methanobacteriati</taxon>
        <taxon>Methanobacteriota</taxon>
        <taxon>Stenosarchaea group</taxon>
        <taxon>Halobacteria</taxon>
        <taxon>Halobacteriales</taxon>
        <taxon>Natrialbaceae</taxon>
        <taxon>Natronorubrum</taxon>
    </lineage>
</organism>
<name>A0A6B0VMK3_9EURY</name>
<dbReference type="InterPro" id="IPR036388">
    <property type="entry name" value="WH-like_DNA-bd_sf"/>
</dbReference>